<organism evidence="1 2">
    <name type="scientific">Escherichia coli</name>
    <dbReference type="NCBI Taxonomy" id="562"/>
    <lineage>
        <taxon>Bacteria</taxon>
        <taxon>Pseudomonadati</taxon>
        <taxon>Pseudomonadota</taxon>
        <taxon>Gammaproteobacteria</taxon>
        <taxon>Enterobacterales</taxon>
        <taxon>Enterobacteriaceae</taxon>
        <taxon>Escherichia</taxon>
    </lineage>
</organism>
<gene>
    <name evidence="1" type="ORF">D4N09_28390</name>
</gene>
<reference evidence="1 2" key="1">
    <citation type="submission" date="2018-09" db="EMBL/GenBank/DDBJ databases">
        <title>Persistent metagenomic signatures of early life antibiotic treatment in the infant gut microbiota and resistome.</title>
        <authorList>
            <person name="Gasparrini A.J."/>
        </authorList>
    </citation>
    <scope>NUCLEOTIDE SEQUENCE [LARGE SCALE GENOMIC DNA]</scope>
    <source>
        <strain evidence="1 2">T0181B.E-10</strain>
    </source>
</reference>
<accession>A0A8T9CNN6</accession>
<dbReference type="EMBL" id="QYOH01000337">
    <property type="protein sequence ID" value="TXU24602.1"/>
    <property type="molecule type" value="Genomic_DNA"/>
</dbReference>
<dbReference type="AlphaFoldDB" id="A0A8T9CNN6"/>
<proteinExistence type="predicted"/>
<sequence length="108" mass="12348">MYHPNNTYLNLVGDNYKPSTEAMDKKAFDKAMNDEAERIINMLPAVLTEIIDEGASVLFDQMPECMKGEDPVTHDIINEKHIRRMLAGKISNRLGHGMGFLKKLDERR</sequence>
<name>A0A8T9CNN6_ECOLX</name>
<evidence type="ECO:0000313" key="1">
    <source>
        <dbReference type="EMBL" id="TXU24602.1"/>
    </source>
</evidence>
<dbReference type="Proteomes" id="UP000460654">
    <property type="component" value="Unassembled WGS sequence"/>
</dbReference>
<protein>
    <submittedName>
        <fullName evidence="1">Uncharacterized protein</fullName>
    </submittedName>
</protein>
<comment type="caution">
    <text evidence="1">The sequence shown here is derived from an EMBL/GenBank/DDBJ whole genome shotgun (WGS) entry which is preliminary data.</text>
</comment>
<evidence type="ECO:0000313" key="2">
    <source>
        <dbReference type="Proteomes" id="UP000460654"/>
    </source>
</evidence>
<dbReference type="RefSeq" id="WP_148497181.1">
    <property type="nucleotide sequence ID" value="NZ_QYOH01000337.1"/>
</dbReference>